<sequence length="163" mass="17131">MSRRAGQIASLWIPPLALMGVIFLLSAQPKLSSGLGLVDLVGRKLVHVGEYALLCALWWRALRTVAAPGWALATATAIAIAYAVTDELHQSFVPTRDGAVLDVAIDSVGAVLAAALLWRHAVRRRASAPSPLTRLPPHEEATPLPAGEARQRPAELEGGAPGG</sequence>
<dbReference type="EMBL" id="CADCVV010000074">
    <property type="protein sequence ID" value="CAA9495683.1"/>
    <property type="molecule type" value="Genomic_DNA"/>
</dbReference>
<reference evidence="4" key="1">
    <citation type="submission" date="2020-02" db="EMBL/GenBank/DDBJ databases">
        <authorList>
            <person name="Meier V. D."/>
        </authorList>
    </citation>
    <scope>NUCLEOTIDE SEQUENCE</scope>
    <source>
        <strain evidence="4">AVDCRST_MAG17</strain>
    </source>
</reference>
<accession>A0A6J4SCN9</accession>
<name>A0A6J4SCN9_9ACTN</name>
<evidence type="ECO:0000256" key="2">
    <source>
        <dbReference type="SAM" id="Phobius"/>
    </source>
</evidence>
<evidence type="ECO:0000313" key="4">
    <source>
        <dbReference type="EMBL" id="CAA9495683.1"/>
    </source>
</evidence>
<gene>
    <name evidence="4" type="ORF">AVDCRST_MAG17-1081</name>
</gene>
<evidence type="ECO:0000259" key="3">
    <source>
        <dbReference type="Pfam" id="PF04892"/>
    </source>
</evidence>
<feature type="transmembrane region" description="Helical" evidence="2">
    <location>
        <begin position="99"/>
        <end position="118"/>
    </location>
</feature>
<keyword evidence="2" id="KW-0812">Transmembrane</keyword>
<dbReference type="Pfam" id="PF04892">
    <property type="entry name" value="VanZ"/>
    <property type="match status" value="1"/>
</dbReference>
<dbReference type="InterPro" id="IPR006976">
    <property type="entry name" value="VanZ-like"/>
</dbReference>
<proteinExistence type="predicted"/>
<keyword evidence="2" id="KW-0472">Membrane</keyword>
<protein>
    <recommendedName>
        <fullName evidence="3">VanZ-like domain-containing protein</fullName>
    </recommendedName>
</protein>
<dbReference type="NCBIfam" id="NF037970">
    <property type="entry name" value="vanZ_1"/>
    <property type="match status" value="1"/>
</dbReference>
<feature type="transmembrane region" description="Helical" evidence="2">
    <location>
        <begin position="9"/>
        <end position="28"/>
    </location>
</feature>
<feature type="transmembrane region" description="Helical" evidence="2">
    <location>
        <begin position="66"/>
        <end position="84"/>
    </location>
</feature>
<keyword evidence="2" id="KW-1133">Transmembrane helix</keyword>
<evidence type="ECO:0000256" key="1">
    <source>
        <dbReference type="SAM" id="MobiDB-lite"/>
    </source>
</evidence>
<organism evidence="4">
    <name type="scientific">uncultured Solirubrobacterales bacterium</name>
    <dbReference type="NCBI Taxonomy" id="768556"/>
    <lineage>
        <taxon>Bacteria</taxon>
        <taxon>Bacillati</taxon>
        <taxon>Actinomycetota</taxon>
        <taxon>Thermoleophilia</taxon>
        <taxon>Solirubrobacterales</taxon>
        <taxon>environmental samples</taxon>
    </lineage>
</organism>
<feature type="region of interest" description="Disordered" evidence="1">
    <location>
        <begin position="129"/>
        <end position="163"/>
    </location>
</feature>
<feature type="domain" description="VanZ-like" evidence="3">
    <location>
        <begin position="38"/>
        <end position="118"/>
    </location>
</feature>
<dbReference type="AlphaFoldDB" id="A0A6J4SCN9"/>